<dbReference type="PROSITE" id="PS50292">
    <property type="entry name" value="PEROXIDASE_3"/>
    <property type="match status" value="1"/>
</dbReference>
<evidence type="ECO:0000256" key="9">
    <source>
        <dbReference type="PIRSR" id="PIRSR619791-2"/>
    </source>
</evidence>
<feature type="binding site" description="axial binding residue" evidence="9">
    <location>
        <position position="589"/>
    </location>
    <ligand>
        <name>heme b</name>
        <dbReference type="ChEBI" id="CHEBI:60344"/>
    </ligand>
    <ligandPart>
        <name>Fe</name>
        <dbReference type="ChEBI" id="CHEBI:18248"/>
    </ligandPart>
</feature>
<keyword evidence="7 9" id="KW-0408">Iron</keyword>
<dbReference type="Pfam" id="PF03098">
    <property type="entry name" value="An_peroxidase"/>
    <property type="match status" value="1"/>
</dbReference>
<evidence type="ECO:0000256" key="5">
    <source>
        <dbReference type="ARBA" id="ARBA00022729"/>
    </source>
</evidence>
<evidence type="ECO:0000256" key="4">
    <source>
        <dbReference type="ARBA" id="ARBA00022617"/>
    </source>
</evidence>
<dbReference type="FunFam" id="1.10.640.10:FF:000003">
    <property type="entry name" value="chorion peroxidase"/>
    <property type="match status" value="1"/>
</dbReference>
<keyword evidence="2" id="KW-0964">Secreted</keyword>
<name>A0A0L0BQN4_LUCCU</name>
<dbReference type="SUPFAM" id="SSF48113">
    <property type="entry name" value="Heme-dependent peroxidases"/>
    <property type="match status" value="1"/>
</dbReference>
<evidence type="ECO:0000256" key="3">
    <source>
        <dbReference type="ARBA" id="ARBA00022559"/>
    </source>
</evidence>
<dbReference type="Proteomes" id="UP000037069">
    <property type="component" value="Unassembled WGS sequence"/>
</dbReference>
<evidence type="ECO:0000313" key="12">
    <source>
        <dbReference type="Proteomes" id="UP000037069"/>
    </source>
</evidence>
<evidence type="ECO:0000256" key="8">
    <source>
        <dbReference type="ARBA" id="ARBA00023180"/>
    </source>
</evidence>
<reference evidence="11 12" key="1">
    <citation type="journal article" date="2015" name="Nat. Commun.">
        <title>Lucilia cuprina genome unlocks parasitic fly biology to underpin future interventions.</title>
        <authorList>
            <person name="Anstead C.A."/>
            <person name="Korhonen P.K."/>
            <person name="Young N.D."/>
            <person name="Hall R.S."/>
            <person name="Jex A.R."/>
            <person name="Murali S.C."/>
            <person name="Hughes D.S."/>
            <person name="Lee S.F."/>
            <person name="Perry T."/>
            <person name="Stroehlein A.J."/>
            <person name="Ansell B.R."/>
            <person name="Breugelmans B."/>
            <person name="Hofmann A."/>
            <person name="Qu J."/>
            <person name="Dugan S."/>
            <person name="Lee S.L."/>
            <person name="Chao H."/>
            <person name="Dinh H."/>
            <person name="Han Y."/>
            <person name="Doddapaneni H.V."/>
            <person name="Worley K.C."/>
            <person name="Muzny D.M."/>
            <person name="Ioannidis P."/>
            <person name="Waterhouse R.M."/>
            <person name="Zdobnov E.M."/>
            <person name="James P.J."/>
            <person name="Bagnall N.H."/>
            <person name="Kotze A.C."/>
            <person name="Gibbs R.A."/>
            <person name="Richards S."/>
            <person name="Batterham P."/>
            <person name="Gasser R.B."/>
        </authorList>
    </citation>
    <scope>NUCLEOTIDE SEQUENCE [LARGE SCALE GENOMIC DNA]</scope>
    <source>
        <strain evidence="11 12">LS</strain>
        <tissue evidence="11">Full body</tissue>
    </source>
</reference>
<dbReference type="OMA" id="IQCPAHV"/>
<evidence type="ECO:0000256" key="1">
    <source>
        <dbReference type="ARBA" id="ARBA00004613"/>
    </source>
</evidence>
<dbReference type="OrthoDB" id="823504at2759"/>
<evidence type="ECO:0000256" key="6">
    <source>
        <dbReference type="ARBA" id="ARBA00023002"/>
    </source>
</evidence>
<evidence type="ECO:0000256" key="10">
    <source>
        <dbReference type="SAM" id="SignalP"/>
    </source>
</evidence>
<dbReference type="STRING" id="7375.A0A0L0BQN4"/>
<dbReference type="GO" id="GO:0004601">
    <property type="term" value="F:peroxidase activity"/>
    <property type="evidence" value="ECO:0007669"/>
    <property type="project" value="UniProtKB-KW"/>
</dbReference>
<dbReference type="CDD" id="cd09823">
    <property type="entry name" value="peroxinectin_like"/>
    <property type="match status" value="1"/>
</dbReference>
<gene>
    <name evidence="11" type="ORF">FF38_04493</name>
</gene>
<feature type="chain" id="PRO_5005534925" evidence="10">
    <location>
        <begin position="27"/>
        <end position="830"/>
    </location>
</feature>
<evidence type="ECO:0000313" key="11">
    <source>
        <dbReference type="EMBL" id="KNC22326.1"/>
    </source>
</evidence>
<dbReference type="GO" id="GO:0020037">
    <property type="term" value="F:heme binding"/>
    <property type="evidence" value="ECO:0007669"/>
    <property type="project" value="InterPro"/>
</dbReference>
<keyword evidence="5 10" id="KW-0732">Signal</keyword>
<protein>
    <submittedName>
        <fullName evidence="11">Chorion peroxidase</fullName>
    </submittedName>
</protein>
<dbReference type="GO" id="GO:0005576">
    <property type="term" value="C:extracellular region"/>
    <property type="evidence" value="ECO:0007669"/>
    <property type="project" value="UniProtKB-SubCell"/>
</dbReference>
<dbReference type="Gene3D" id="1.10.640.10">
    <property type="entry name" value="Haem peroxidase domain superfamily, animal type"/>
    <property type="match status" value="1"/>
</dbReference>
<keyword evidence="3 11" id="KW-0575">Peroxidase</keyword>
<dbReference type="PANTHER" id="PTHR11475">
    <property type="entry name" value="OXIDASE/PEROXIDASE"/>
    <property type="match status" value="1"/>
</dbReference>
<keyword evidence="9" id="KW-0479">Metal-binding</keyword>
<dbReference type="PANTHER" id="PTHR11475:SF4">
    <property type="entry name" value="CHORION PEROXIDASE"/>
    <property type="match status" value="1"/>
</dbReference>
<dbReference type="InterPro" id="IPR037120">
    <property type="entry name" value="Haem_peroxidase_sf_animal"/>
</dbReference>
<dbReference type="InterPro" id="IPR019791">
    <property type="entry name" value="Haem_peroxidase_animal"/>
</dbReference>
<accession>A0A0L0BQN4</accession>
<dbReference type="InterPro" id="IPR010255">
    <property type="entry name" value="Haem_peroxidase_sf"/>
</dbReference>
<dbReference type="AlphaFoldDB" id="A0A0L0BQN4"/>
<keyword evidence="4 9" id="KW-0349">Heme</keyword>
<proteinExistence type="predicted"/>
<dbReference type="PRINTS" id="PR00457">
    <property type="entry name" value="ANPEROXIDASE"/>
</dbReference>
<keyword evidence="12" id="KW-1185">Reference proteome</keyword>
<dbReference type="GO" id="GO:0046872">
    <property type="term" value="F:metal ion binding"/>
    <property type="evidence" value="ECO:0007669"/>
    <property type="project" value="UniProtKB-KW"/>
</dbReference>
<dbReference type="GO" id="GO:0006979">
    <property type="term" value="P:response to oxidative stress"/>
    <property type="evidence" value="ECO:0007669"/>
    <property type="project" value="InterPro"/>
</dbReference>
<feature type="signal peptide" evidence="10">
    <location>
        <begin position="1"/>
        <end position="26"/>
    </location>
</feature>
<sequence>MFNLNFKMKFILIVWILLQLIGNCCCRGFSVKPLIKDGTTSAPHTPIITTSHEKVKEESSILNQPQAVEYEDTNANHKSHGSSSLLKKCDPCPEGILCVPQIQCPAHVRMRDHEKPQVCDLPGGKFGFCCVTGQNHTAIRLDKARMPGVSFMPPHVVEEARLKFQHLMHQIAMVPIAPGHPDFVHGMVFHSTPHEDVQNFHLTNSAMEQVITTQVFTKKEQIPVDDIITNNIEVEFKETPLGHNCQPPRPCINPRAKYRTFDGSCNNPHPSRSHWGSAGQPMERLLPPAYEDGVWTPRQHGKDGSFLANARDISRILMGDADRPHPKHNLLVMQFGQFVAHDVSQSASVRLENGELVQCCAPNNAAVLPPERRHFACFPIEVDPNDEFYGVFGVRCMNFVRLSLAPNTDCRASYGKQRSKVTHYLDASPVYGSSAETARELRVFKGGKLRMLNDFGRDLLPLTNDKHACENDSPGKTCFKSGDGRTNQIISLIAIHILFAREHNRIADILAHLNPHATDELLYQEARRIVIAELQHIIYNEYLPIVIGPMQMKRFRLTTQHHGYSADYNGEINPGITNEFTGAAFRMGHSSVDGRFHVQQEHGRIDEIINIPDVMFNPSRMRKRTFYDDILKTMMVQPMQKVDSAITHGLSRFLFRGHNPFGLDLAAFNIQRGRDQGLRSYNDYLEVMGNRKIQSFNQLPVEVGRKLSQVYRSPDDIDLWVGGLLEKAVDDGIVGSTFSEIIADQFSRFKLGDRYYYEYNKSINPGAFTIDQLHEIRKVTMARIICDNADHLTLREAPPMAFVRADFPGNQPLRCDSPHIPAVDLDAWRF</sequence>
<keyword evidence="6" id="KW-0560">Oxidoreductase</keyword>
<dbReference type="EMBL" id="JRES01001516">
    <property type="protein sequence ID" value="KNC22326.1"/>
    <property type="molecule type" value="Genomic_DNA"/>
</dbReference>
<comment type="subcellular location">
    <subcellularLocation>
        <location evidence="1">Secreted</location>
    </subcellularLocation>
</comment>
<comment type="caution">
    <text evidence="11">The sequence shown here is derived from an EMBL/GenBank/DDBJ whole genome shotgun (WGS) entry which is preliminary data.</text>
</comment>
<evidence type="ECO:0000256" key="7">
    <source>
        <dbReference type="ARBA" id="ARBA00023004"/>
    </source>
</evidence>
<dbReference type="GO" id="GO:0022412">
    <property type="term" value="P:cellular process involved in reproduction in multicellular organism"/>
    <property type="evidence" value="ECO:0007669"/>
    <property type="project" value="UniProtKB-ARBA"/>
</dbReference>
<organism evidence="11 12">
    <name type="scientific">Lucilia cuprina</name>
    <name type="common">Green bottle fly</name>
    <name type="synonym">Australian sheep blowfly</name>
    <dbReference type="NCBI Taxonomy" id="7375"/>
    <lineage>
        <taxon>Eukaryota</taxon>
        <taxon>Metazoa</taxon>
        <taxon>Ecdysozoa</taxon>
        <taxon>Arthropoda</taxon>
        <taxon>Hexapoda</taxon>
        <taxon>Insecta</taxon>
        <taxon>Pterygota</taxon>
        <taxon>Neoptera</taxon>
        <taxon>Endopterygota</taxon>
        <taxon>Diptera</taxon>
        <taxon>Brachycera</taxon>
        <taxon>Muscomorpha</taxon>
        <taxon>Oestroidea</taxon>
        <taxon>Calliphoridae</taxon>
        <taxon>Luciliinae</taxon>
        <taxon>Lucilia</taxon>
    </lineage>
</organism>
<keyword evidence="8" id="KW-0325">Glycoprotein</keyword>
<evidence type="ECO:0000256" key="2">
    <source>
        <dbReference type="ARBA" id="ARBA00022525"/>
    </source>
</evidence>